<keyword evidence="8" id="KW-0812">Transmembrane</keyword>
<dbReference type="Gene3D" id="3.30.565.10">
    <property type="entry name" value="Histidine kinase-like ATPase, C-terminal domain"/>
    <property type="match status" value="1"/>
</dbReference>
<dbReference type="Pfam" id="PF02518">
    <property type="entry name" value="HATPase_c"/>
    <property type="match status" value="1"/>
</dbReference>
<evidence type="ECO:0000259" key="9">
    <source>
        <dbReference type="PROSITE" id="PS50109"/>
    </source>
</evidence>
<dbReference type="PANTHER" id="PTHR44936">
    <property type="entry name" value="SENSOR PROTEIN CREC"/>
    <property type="match status" value="1"/>
</dbReference>
<dbReference type="GeneID" id="63971488"/>
<keyword evidence="5" id="KW-0418">Kinase</keyword>
<keyword evidence="4" id="KW-0547">Nucleotide-binding</keyword>
<dbReference type="GO" id="GO:0004673">
    <property type="term" value="F:protein histidine kinase activity"/>
    <property type="evidence" value="ECO:0007669"/>
    <property type="project" value="UniProtKB-EC"/>
</dbReference>
<dbReference type="InterPro" id="IPR050980">
    <property type="entry name" value="2C_sensor_his_kinase"/>
</dbReference>
<dbReference type="AlphaFoldDB" id="A0A096B3L1"/>
<dbReference type="RefSeq" id="WP_007495187.1">
    <property type="nucleotide sequence ID" value="NZ_KN174165.1"/>
</dbReference>
<comment type="catalytic activity">
    <reaction evidence="1">
        <text>ATP + protein L-histidine = ADP + protein N-phospho-L-histidine.</text>
        <dbReference type="EC" id="2.7.13.3"/>
    </reaction>
</comment>
<evidence type="ECO:0000313" key="11">
    <source>
        <dbReference type="Proteomes" id="UP000029585"/>
    </source>
</evidence>
<dbReference type="GO" id="GO:0000160">
    <property type="term" value="P:phosphorelay signal transduction system"/>
    <property type="evidence" value="ECO:0007669"/>
    <property type="project" value="UniProtKB-KW"/>
</dbReference>
<dbReference type="HOGENOM" id="CLU_026768_0_0_9"/>
<evidence type="ECO:0000256" key="4">
    <source>
        <dbReference type="ARBA" id="ARBA00022741"/>
    </source>
</evidence>
<keyword evidence="8" id="KW-1133">Transmembrane helix</keyword>
<dbReference type="PRINTS" id="PR00344">
    <property type="entry name" value="BCTRLSENSOR"/>
</dbReference>
<evidence type="ECO:0000256" key="2">
    <source>
        <dbReference type="ARBA" id="ARBA00012438"/>
    </source>
</evidence>
<dbReference type="InterPro" id="IPR036890">
    <property type="entry name" value="HATPase_C_sf"/>
</dbReference>
<proteinExistence type="predicted"/>
<gene>
    <name evidence="10" type="ORF">HMPREF9460_03278</name>
</gene>
<dbReference type="PATRIC" id="fig|742738.3.peg.3375"/>
<keyword evidence="7" id="KW-0902">Two-component regulatory system</keyword>
<organism evidence="10 11">
    <name type="scientific">Flavonifractor plautii 1_3_50AFAA</name>
    <dbReference type="NCBI Taxonomy" id="742738"/>
    <lineage>
        <taxon>Bacteria</taxon>
        <taxon>Bacillati</taxon>
        <taxon>Bacillota</taxon>
        <taxon>Clostridia</taxon>
        <taxon>Eubacteriales</taxon>
        <taxon>Oscillospiraceae</taxon>
        <taxon>Flavonifractor</taxon>
    </lineage>
</organism>
<feature type="domain" description="Histidine kinase" evidence="9">
    <location>
        <begin position="283"/>
        <end position="497"/>
    </location>
</feature>
<evidence type="ECO:0000256" key="3">
    <source>
        <dbReference type="ARBA" id="ARBA00022679"/>
    </source>
</evidence>
<dbReference type="SMART" id="SM00387">
    <property type="entry name" value="HATPase_c"/>
    <property type="match status" value="1"/>
</dbReference>
<evidence type="ECO:0000256" key="7">
    <source>
        <dbReference type="ARBA" id="ARBA00023012"/>
    </source>
</evidence>
<dbReference type="InterPro" id="IPR004358">
    <property type="entry name" value="Sig_transdc_His_kin-like_C"/>
</dbReference>
<keyword evidence="11" id="KW-1185">Reference proteome</keyword>
<dbReference type="CDD" id="cd00075">
    <property type="entry name" value="HATPase"/>
    <property type="match status" value="1"/>
</dbReference>
<dbReference type="EMBL" id="ADLO01000100">
    <property type="protein sequence ID" value="KGF53953.1"/>
    <property type="molecule type" value="Genomic_DNA"/>
</dbReference>
<keyword evidence="6" id="KW-0067">ATP-binding</keyword>
<dbReference type="PROSITE" id="PS50109">
    <property type="entry name" value="HIS_KIN"/>
    <property type="match status" value="1"/>
</dbReference>
<dbReference type="eggNOG" id="COG4191">
    <property type="taxonomic scope" value="Bacteria"/>
</dbReference>
<dbReference type="PANTHER" id="PTHR44936:SF10">
    <property type="entry name" value="SENSOR PROTEIN RSTB"/>
    <property type="match status" value="1"/>
</dbReference>
<evidence type="ECO:0000256" key="1">
    <source>
        <dbReference type="ARBA" id="ARBA00000085"/>
    </source>
</evidence>
<accession>A0A096B3L1</accession>
<protein>
    <recommendedName>
        <fullName evidence="2">histidine kinase</fullName>
        <ecNumber evidence="2">2.7.13.3</ecNumber>
    </recommendedName>
</protein>
<evidence type="ECO:0000256" key="8">
    <source>
        <dbReference type="SAM" id="Phobius"/>
    </source>
</evidence>
<reference evidence="10 11" key="1">
    <citation type="submission" date="2011-08" db="EMBL/GenBank/DDBJ databases">
        <title>The Genome Sequence of Clostridium orbiscindens 1_3_50AFAA.</title>
        <authorList>
            <consortium name="The Broad Institute Genome Sequencing Platform"/>
            <person name="Earl A."/>
            <person name="Ward D."/>
            <person name="Feldgarden M."/>
            <person name="Gevers D."/>
            <person name="Daigneault M."/>
            <person name="Strauss J."/>
            <person name="Allen-Vercoe E."/>
            <person name="Young S.K."/>
            <person name="Zeng Q."/>
            <person name="Gargeya S."/>
            <person name="Fitzgerald M."/>
            <person name="Haas B."/>
            <person name="Abouelleil A."/>
            <person name="Alvarado L."/>
            <person name="Arachchi H.M."/>
            <person name="Berlin A."/>
            <person name="Brown A."/>
            <person name="Chapman S.B."/>
            <person name="Chen Z."/>
            <person name="Dunbar C."/>
            <person name="Freedman E."/>
            <person name="Gearin G."/>
            <person name="Gellesch M."/>
            <person name="Goldberg J."/>
            <person name="Griggs A."/>
            <person name="Gujja S."/>
            <person name="Heiman D."/>
            <person name="Howarth C."/>
            <person name="Larson L."/>
            <person name="Lui A."/>
            <person name="MacDonald P.J.P."/>
            <person name="Montmayeur A."/>
            <person name="Murphy C."/>
            <person name="Neiman D."/>
            <person name="Pearson M."/>
            <person name="Priest M."/>
            <person name="Roberts A."/>
            <person name="Saif S."/>
            <person name="Shea T."/>
            <person name="Shenoy N."/>
            <person name="Sisk P."/>
            <person name="Stolte C."/>
            <person name="Sykes S."/>
            <person name="Wortman J."/>
            <person name="Nusbaum C."/>
            <person name="Birren B."/>
        </authorList>
    </citation>
    <scope>NUCLEOTIDE SEQUENCE [LARGE SCALE GENOMIC DNA]</scope>
    <source>
        <strain evidence="10 11">1_3_50AFAA</strain>
    </source>
</reference>
<dbReference type="EC" id="2.7.13.3" evidence="2"/>
<feature type="transmembrane region" description="Helical" evidence="8">
    <location>
        <begin position="115"/>
        <end position="132"/>
    </location>
</feature>
<name>A0A096B3L1_FLAPL</name>
<keyword evidence="3" id="KW-0808">Transferase</keyword>
<evidence type="ECO:0000256" key="5">
    <source>
        <dbReference type="ARBA" id="ARBA00022777"/>
    </source>
</evidence>
<feature type="transmembrane region" description="Helical" evidence="8">
    <location>
        <begin position="144"/>
        <end position="169"/>
    </location>
</feature>
<feature type="transmembrane region" description="Helical" evidence="8">
    <location>
        <begin position="222"/>
        <end position="248"/>
    </location>
</feature>
<dbReference type="Proteomes" id="UP000029585">
    <property type="component" value="Unassembled WGS sequence"/>
</dbReference>
<feature type="transmembrane region" description="Helical" evidence="8">
    <location>
        <begin position="185"/>
        <end position="202"/>
    </location>
</feature>
<keyword evidence="8" id="KW-0472">Membrane</keyword>
<dbReference type="InterPro" id="IPR005467">
    <property type="entry name" value="His_kinase_dom"/>
</dbReference>
<evidence type="ECO:0000313" key="10">
    <source>
        <dbReference type="EMBL" id="KGF53953.1"/>
    </source>
</evidence>
<dbReference type="SUPFAM" id="SSF55874">
    <property type="entry name" value="ATPase domain of HSP90 chaperone/DNA topoisomerase II/histidine kinase"/>
    <property type="match status" value="1"/>
</dbReference>
<evidence type="ECO:0000256" key="6">
    <source>
        <dbReference type="ARBA" id="ARBA00022840"/>
    </source>
</evidence>
<dbReference type="GO" id="GO:0005524">
    <property type="term" value="F:ATP binding"/>
    <property type="evidence" value="ECO:0007669"/>
    <property type="project" value="UniProtKB-KW"/>
</dbReference>
<comment type="caution">
    <text evidence="10">The sequence shown here is derived from an EMBL/GenBank/DDBJ whole genome shotgun (WGS) entry which is preliminary data.</text>
</comment>
<sequence length="502" mass="56366">MLILVLILCLATSLYVALRRKDSLSLYLLGMSVCNLVMFAGIIVYIAAIGGTAAQQREFLFLVPKLQVWLHALPIPMDRLGYVVAVGRSLFPLFALQAALEATMIPALRRRMKSLRLAACVVPALSLVYYYPAVFRTVVSGRFWLLPLTIHVSLAWIILYLAAAGLLFFQEYHATTMPVFKRNTRYVLLSFASISTLYLLYASKDPAQIYNMFISEYIRLGISSYISGALPALGWIILGLCTVFFVVLGSYNLVRYTQLTYDDTRQDMILKRKFDAAGTGVSVFVHGVKNQLLSSRVLHKKLSRALAGDPPDMAQVRACAVQLNELNEGMLRRMDELYRTVKNNSIALTAVPVEGLVEAAVERFHGKYPGQPVRLDVGTDRLVLADLSHLSEAVCNLLCNGYEAAVQAGREEPQVVLRVRAERMWTVLEVEDNGPGIPPERQGKIFEPFVTSKNTNYNWGMGLYYVRKIVRSHLGRLRLESRDGEGARFQIMLPLYDPRQKE</sequence>
<feature type="transmembrane region" description="Helical" evidence="8">
    <location>
        <begin position="29"/>
        <end position="47"/>
    </location>
</feature>
<dbReference type="InterPro" id="IPR003594">
    <property type="entry name" value="HATPase_dom"/>
</dbReference>